<proteinExistence type="predicted"/>
<feature type="compositionally biased region" description="Basic and acidic residues" evidence="1">
    <location>
        <begin position="21"/>
        <end position="44"/>
    </location>
</feature>
<reference evidence="2 3" key="1">
    <citation type="submission" date="2016-02" db="EMBL/GenBank/DDBJ databases">
        <title>Band-tailed pigeon sequencing and assembly.</title>
        <authorList>
            <person name="Soares A.E."/>
            <person name="Novak B.J."/>
            <person name="Rice E.S."/>
            <person name="O'Connell B."/>
            <person name="Chang D."/>
            <person name="Weber S."/>
            <person name="Shapiro B."/>
        </authorList>
    </citation>
    <scope>NUCLEOTIDE SEQUENCE [LARGE SCALE GENOMIC DNA]</scope>
    <source>
        <strain evidence="2">BTP2013</strain>
        <tissue evidence="2">Blood</tissue>
    </source>
</reference>
<dbReference type="Proteomes" id="UP000190648">
    <property type="component" value="Unassembled WGS sequence"/>
</dbReference>
<dbReference type="EMBL" id="LSYS01008880">
    <property type="protein sequence ID" value="OPJ67971.1"/>
    <property type="molecule type" value="Genomic_DNA"/>
</dbReference>
<protein>
    <submittedName>
        <fullName evidence="2">Uncharacterized protein</fullName>
    </submittedName>
</protein>
<feature type="region of interest" description="Disordered" evidence="1">
    <location>
        <begin position="1"/>
        <end position="67"/>
    </location>
</feature>
<comment type="caution">
    <text evidence="2">The sequence shown here is derived from an EMBL/GenBank/DDBJ whole genome shotgun (WGS) entry which is preliminary data.</text>
</comment>
<dbReference type="AlphaFoldDB" id="A0A1V4J6W6"/>
<gene>
    <name evidence="2" type="ORF">AV530_000718</name>
</gene>
<sequence length="67" mass="7305">MHSRGGRRGGPPRSQWQRQGGEGEGRRCRADNRGGWRAASRAESRAAPCGGRKEVTASPAEDVEQWS</sequence>
<organism evidence="2 3">
    <name type="scientific">Patagioenas fasciata monilis</name>
    <dbReference type="NCBI Taxonomy" id="372326"/>
    <lineage>
        <taxon>Eukaryota</taxon>
        <taxon>Metazoa</taxon>
        <taxon>Chordata</taxon>
        <taxon>Craniata</taxon>
        <taxon>Vertebrata</taxon>
        <taxon>Euteleostomi</taxon>
        <taxon>Archelosauria</taxon>
        <taxon>Archosauria</taxon>
        <taxon>Dinosauria</taxon>
        <taxon>Saurischia</taxon>
        <taxon>Theropoda</taxon>
        <taxon>Coelurosauria</taxon>
        <taxon>Aves</taxon>
        <taxon>Neognathae</taxon>
        <taxon>Neoaves</taxon>
        <taxon>Columbimorphae</taxon>
        <taxon>Columbiformes</taxon>
        <taxon>Columbidae</taxon>
        <taxon>Patagioenas</taxon>
    </lineage>
</organism>
<evidence type="ECO:0000313" key="2">
    <source>
        <dbReference type="EMBL" id="OPJ67971.1"/>
    </source>
</evidence>
<evidence type="ECO:0000313" key="3">
    <source>
        <dbReference type="Proteomes" id="UP000190648"/>
    </source>
</evidence>
<name>A0A1V4J6W6_PATFA</name>
<accession>A0A1V4J6W6</accession>
<evidence type="ECO:0000256" key="1">
    <source>
        <dbReference type="SAM" id="MobiDB-lite"/>
    </source>
</evidence>
<keyword evidence="3" id="KW-1185">Reference proteome</keyword>